<accession>A0A0A9TXB0</accession>
<protein>
    <submittedName>
        <fullName evidence="1">Uncharacterized protein</fullName>
    </submittedName>
</protein>
<reference evidence="1" key="1">
    <citation type="submission" date="2014-09" db="EMBL/GenBank/DDBJ databases">
        <authorList>
            <person name="Magalhaes I.L.F."/>
            <person name="Oliveira U."/>
            <person name="Santos F.R."/>
            <person name="Vidigal T.H.D.A."/>
            <person name="Brescovit A.D."/>
            <person name="Santos A.J."/>
        </authorList>
    </citation>
    <scope>NUCLEOTIDE SEQUENCE</scope>
    <source>
        <tissue evidence="1">Shoot tissue taken approximately 20 cm above the soil surface</tissue>
    </source>
</reference>
<evidence type="ECO:0000313" key="1">
    <source>
        <dbReference type="EMBL" id="JAD17240.1"/>
    </source>
</evidence>
<dbReference type="AlphaFoldDB" id="A0A0A9TXB0"/>
<reference evidence="1" key="2">
    <citation type="journal article" date="2015" name="Data Brief">
        <title>Shoot transcriptome of the giant reed, Arundo donax.</title>
        <authorList>
            <person name="Barrero R.A."/>
            <person name="Guerrero F.D."/>
            <person name="Moolhuijzen P."/>
            <person name="Goolsby J.A."/>
            <person name="Tidwell J."/>
            <person name="Bellgard S.E."/>
            <person name="Bellgard M.I."/>
        </authorList>
    </citation>
    <scope>NUCLEOTIDE SEQUENCE</scope>
    <source>
        <tissue evidence="1">Shoot tissue taken approximately 20 cm above the soil surface</tissue>
    </source>
</reference>
<dbReference type="EMBL" id="GBRH01280655">
    <property type="protein sequence ID" value="JAD17240.1"/>
    <property type="molecule type" value="Transcribed_RNA"/>
</dbReference>
<name>A0A0A9TXB0_ARUDO</name>
<organism evidence="1">
    <name type="scientific">Arundo donax</name>
    <name type="common">Giant reed</name>
    <name type="synonym">Donax arundinaceus</name>
    <dbReference type="NCBI Taxonomy" id="35708"/>
    <lineage>
        <taxon>Eukaryota</taxon>
        <taxon>Viridiplantae</taxon>
        <taxon>Streptophyta</taxon>
        <taxon>Embryophyta</taxon>
        <taxon>Tracheophyta</taxon>
        <taxon>Spermatophyta</taxon>
        <taxon>Magnoliopsida</taxon>
        <taxon>Liliopsida</taxon>
        <taxon>Poales</taxon>
        <taxon>Poaceae</taxon>
        <taxon>PACMAD clade</taxon>
        <taxon>Arundinoideae</taxon>
        <taxon>Arundineae</taxon>
        <taxon>Arundo</taxon>
    </lineage>
</organism>
<proteinExistence type="predicted"/>
<sequence length="24" mass="2688">MRSLSSPALCRLCSHNLQPRPHSP</sequence>